<dbReference type="PROSITE" id="PS00463">
    <property type="entry name" value="ZN2_CY6_FUNGAL_1"/>
    <property type="match status" value="1"/>
</dbReference>
<feature type="compositionally biased region" description="Basic and acidic residues" evidence="6">
    <location>
        <begin position="109"/>
        <end position="122"/>
    </location>
</feature>
<organism evidence="8 9">
    <name type="scientific">Rhizoctonia solani</name>
    <dbReference type="NCBI Taxonomy" id="456999"/>
    <lineage>
        <taxon>Eukaryota</taxon>
        <taxon>Fungi</taxon>
        <taxon>Dikarya</taxon>
        <taxon>Basidiomycota</taxon>
        <taxon>Agaricomycotina</taxon>
        <taxon>Agaricomycetes</taxon>
        <taxon>Cantharellales</taxon>
        <taxon>Ceratobasidiaceae</taxon>
        <taxon>Rhizoctonia</taxon>
    </lineage>
</organism>
<keyword evidence="5" id="KW-0539">Nucleus</keyword>
<evidence type="ECO:0000256" key="2">
    <source>
        <dbReference type="ARBA" id="ARBA00022723"/>
    </source>
</evidence>
<dbReference type="SUPFAM" id="SSF57701">
    <property type="entry name" value="Zn2/Cys6 DNA-binding domain"/>
    <property type="match status" value="1"/>
</dbReference>
<dbReference type="InterPro" id="IPR001138">
    <property type="entry name" value="Zn2Cys6_DnaBD"/>
</dbReference>
<evidence type="ECO:0000256" key="3">
    <source>
        <dbReference type="ARBA" id="ARBA00023015"/>
    </source>
</evidence>
<feature type="domain" description="Zn(2)-C6 fungal-type" evidence="7">
    <location>
        <begin position="20"/>
        <end position="50"/>
    </location>
</feature>
<dbReference type="InterPro" id="IPR050815">
    <property type="entry name" value="TF_fung"/>
</dbReference>
<dbReference type="PANTHER" id="PTHR47338:SF5">
    <property type="entry name" value="ZN(II)2CYS6 TRANSCRIPTION FACTOR (EUROFUNG)"/>
    <property type="match status" value="1"/>
</dbReference>
<dbReference type="GO" id="GO:0008270">
    <property type="term" value="F:zinc ion binding"/>
    <property type="evidence" value="ECO:0007669"/>
    <property type="project" value="InterPro"/>
</dbReference>
<dbReference type="EMBL" id="CYGV01001832">
    <property type="protein sequence ID" value="CUA77352.1"/>
    <property type="molecule type" value="Genomic_DNA"/>
</dbReference>
<dbReference type="InterPro" id="IPR007219">
    <property type="entry name" value="XnlR_reg_dom"/>
</dbReference>
<dbReference type="CDD" id="cd12148">
    <property type="entry name" value="fungal_TF_MHR"/>
    <property type="match status" value="1"/>
</dbReference>
<protein>
    <recommendedName>
        <fullName evidence="7">Zn(2)-C6 fungal-type domain-containing protein</fullName>
    </recommendedName>
</protein>
<sequence>MSGASPTANSKRRGQYVSRACNECRRRRCKCDGGQPSCGSCVFYGRECSWSAENDARRPATKQLVESLHTKIQMLETELVQLKERSGVSTESDQEPSTPLDNNIAFPPDHAEPSPLGRERAEPSSVQIIATAKYRYIFDIDASVPSNEQPRDSRLSLVCQWDRYLPQMPQLTRLEHDTILSRCFKYGVTWLHCMLPETFLHDMLYSLTSEFSPTGDQLRLQHYTPMLHCALLAYGSAFSDNSEIRSPASRARFAQYAKQWLDFEFERPVMGLVRALTLLSEYHRGIGERGAGYMYMGTLKFAPSDIRR</sequence>
<dbReference type="Pfam" id="PF00172">
    <property type="entry name" value="Zn_clus"/>
    <property type="match status" value="1"/>
</dbReference>
<evidence type="ECO:0000256" key="4">
    <source>
        <dbReference type="ARBA" id="ARBA00023163"/>
    </source>
</evidence>
<keyword evidence="4" id="KW-0804">Transcription</keyword>
<dbReference type="GO" id="GO:0000981">
    <property type="term" value="F:DNA-binding transcription factor activity, RNA polymerase II-specific"/>
    <property type="evidence" value="ECO:0007669"/>
    <property type="project" value="InterPro"/>
</dbReference>
<proteinExistence type="predicted"/>
<evidence type="ECO:0000313" key="9">
    <source>
        <dbReference type="Proteomes" id="UP000044841"/>
    </source>
</evidence>
<dbReference type="CDD" id="cd00067">
    <property type="entry name" value="GAL4"/>
    <property type="match status" value="1"/>
</dbReference>
<dbReference type="GO" id="GO:0005634">
    <property type="term" value="C:nucleus"/>
    <property type="evidence" value="ECO:0007669"/>
    <property type="project" value="UniProtKB-SubCell"/>
</dbReference>
<dbReference type="PANTHER" id="PTHR47338">
    <property type="entry name" value="ZN(II)2CYS6 TRANSCRIPTION FACTOR (EUROFUNG)-RELATED"/>
    <property type="match status" value="1"/>
</dbReference>
<accession>A0A0K6GFH2</accession>
<evidence type="ECO:0000313" key="8">
    <source>
        <dbReference type="EMBL" id="CUA77352.1"/>
    </source>
</evidence>
<gene>
    <name evidence="8" type="ORF">RSOLAG22IIIB_12704</name>
</gene>
<keyword evidence="2" id="KW-0479">Metal-binding</keyword>
<dbReference type="InterPro" id="IPR036864">
    <property type="entry name" value="Zn2-C6_fun-type_DNA-bd_sf"/>
</dbReference>
<evidence type="ECO:0000256" key="1">
    <source>
        <dbReference type="ARBA" id="ARBA00004123"/>
    </source>
</evidence>
<reference evidence="8 9" key="1">
    <citation type="submission" date="2015-07" db="EMBL/GenBank/DDBJ databases">
        <authorList>
            <person name="Noorani M."/>
        </authorList>
    </citation>
    <scope>NUCLEOTIDE SEQUENCE [LARGE SCALE GENOMIC DNA]</scope>
    <source>
        <strain evidence="8">BBA 69670</strain>
    </source>
</reference>
<feature type="region of interest" description="Disordered" evidence="6">
    <location>
        <begin position="83"/>
        <end position="123"/>
    </location>
</feature>
<dbReference type="SMART" id="SM00066">
    <property type="entry name" value="GAL4"/>
    <property type="match status" value="1"/>
</dbReference>
<evidence type="ECO:0000256" key="6">
    <source>
        <dbReference type="SAM" id="MobiDB-lite"/>
    </source>
</evidence>
<evidence type="ECO:0000256" key="5">
    <source>
        <dbReference type="ARBA" id="ARBA00023242"/>
    </source>
</evidence>
<feature type="compositionally biased region" description="Polar residues" evidence="6">
    <location>
        <begin position="87"/>
        <end position="101"/>
    </location>
</feature>
<keyword evidence="3" id="KW-0805">Transcription regulation</keyword>
<comment type="subcellular location">
    <subcellularLocation>
        <location evidence="1">Nucleus</location>
    </subcellularLocation>
</comment>
<dbReference type="AlphaFoldDB" id="A0A0K6GFH2"/>
<dbReference type="Gene3D" id="4.10.240.10">
    <property type="entry name" value="Zn(2)-C6 fungal-type DNA-binding domain"/>
    <property type="match status" value="1"/>
</dbReference>
<dbReference type="Pfam" id="PF04082">
    <property type="entry name" value="Fungal_trans"/>
    <property type="match status" value="1"/>
</dbReference>
<evidence type="ECO:0000259" key="7">
    <source>
        <dbReference type="PROSITE" id="PS50048"/>
    </source>
</evidence>
<name>A0A0K6GFH2_9AGAM</name>
<dbReference type="Proteomes" id="UP000044841">
    <property type="component" value="Unassembled WGS sequence"/>
</dbReference>
<keyword evidence="9" id="KW-1185">Reference proteome</keyword>
<dbReference type="PROSITE" id="PS50048">
    <property type="entry name" value="ZN2_CY6_FUNGAL_2"/>
    <property type="match status" value="1"/>
</dbReference>